<comment type="caution">
    <text evidence="7">The sequence shown here is derived from an EMBL/GenBank/DDBJ whole genome shotgun (WGS) entry which is preliminary data.</text>
</comment>
<feature type="transmembrane region" description="Helical" evidence="5">
    <location>
        <begin position="372"/>
        <end position="394"/>
    </location>
</feature>
<name>A0A3M8WZG5_9ACTN</name>
<feature type="transmembrane region" description="Helical" evidence="5">
    <location>
        <begin position="63"/>
        <end position="80"/>
    </location>
</feature>
<dbReference type="InterPro" id="IPR020846">
    <property type="entry name" value="MFS_dom"/>
</dbReference>
<keyword evidence="8" id="KW-1185">Reference proteome</keyword>
<proteinExistence type="predicted"/>
<feature type="transmembrane region" description="Helical" evidence="5">
    <location>
        <begin position="159"/>
        <end position="178"/>
    </location>
</feature>
<dbReference type="AlphaFoldDB" id="A0A3M8WZG5"/>
<dbReference type="RefSeq" id="WP_123098821.1">
    <property type="nucleotide sequence ID" value="NZ_RIBZ01000068.1"/>
</dbReference>
<dbReference type="Pfam" id="PF07690">
    <property type="entry name" value="MFS_1"/>
    <property type="match status" value="1"/>
</dbReference>
<keyword evidence="4 5" id="KW-0472">Membrane</keyword>
<keyword evidence="2 5" id="KW-0812">Transmembrane</keyword>
<feature type="transmembrane region" description="Helical" evidence="5">
    <location>
        <begin position="309"/>
        <end position="328"/>
    </location>
</feature>
<evidence type="ECO:0000256" key="1">
    <source>
        <dbReference type="ARBA" id="ARBA00004651"/>
    </source>
</evidence>
<accession>A0A3M8WZG5</accession>
<feature type="transmembrane region" description="Helical" evidence="5">
    <location>
        <begin position="334"/>
        <end position="360"/>
    </location>
</feature>
<keyword evidence="3 5" id="KW-1133">Transmembrane helix</keyword>
<feature type="transmembrane region" description="Helical" evidence="5">
    <location>
        <begin position="26"/>
        <end position="51"/>
    </location>
</feature>
<dbReference type="SUPFAM" id="SSF103473">
    <property type="entry name" value="MFS general substrate transporter"/>
    <property type="match status" value="1"/>
</dbReference>
<evidence type="ECO:0000313" key="7">
    <source>
        <dbReference type="EMBL" id="RNG34539.1"/>
    </source>
</evidence>
<dbReference type="InterPro" id="IPR011701">
    <property type="entry name" value="MFS"/>
</dbReference>
<dbReference type="PROSITE" id="PS50850">
    <property type="entry name" value="MFS"/>
    <property type="match status" value="1"/>
</dbReference>
<evidence type="ECO:0000259" key="6">
    <source>
        <dbReference type="PROSITE" id="PS50850"/>
    </source>
</evidence>
<feature type="transmembrane region" description="Helical" evidence="5">
    <location>
        <begin position="275"/>
        <end position="297"/>
    </location>
</feature>
<feature type="transmembrane region" description="Helical" evidence="5">
    <location>
        <begin position="239"/>
        <end position="263"/>
    </location>
</feature>
<evidence type="ECO:0000256" key="5">
    <source>
        <dbReference type="SAM" id="Phobius"/>
    </source>
</evidence>
<dbReference type="PANTHER" id="PTHR23528">
    <property type="match status" value="1"/>
</dbReference>
<dbReference type="Proteomes" id="UP000275401">
    <property type="component" value="Unassembled WGS sequence"/>
</dbReference>
<dbReference type="InterPro" id="IPR036259">
    <property type="entry name" value="MFS_trans_sf"/>
</dbReference>
<gene>
    <name evidence="7" type="ORF">EEJ42_05230</name>
</gene>
<feature type="transmembrane region" description="Helical" evidence="5">
    <location>
        <begin position="101"/>
        <end position="120"/>
    </location>
</feature>
<feature type="transmembrane region" description="Helical" evidence="5">
    <location>
        <begin position="400"/>
        <end position="421"/>
    </location>
</feature>
<dbReference type="GO" id="GO:0022857">
    <property type="term" value="F:transmembrane transporter activity"/>
    <property type="evidence" value="ECO:0007669"/>
    <property type="project" value="InterPro"/>
</dbReference>
<dbReference type="EMBL" id="RIBZ01000068">
    <property type="protein sequence ID" value="RNG34539.1"/>
    <property type="molecule type" value="Genomic_DNA"/>
</dbReference>
<evidence type="ECO:0000256" key="3">
    <source>
        <dbReference type="ARBA" id="ARBA00022989"/>
    </source>
</evidence>
<dbReference type="PANTHER" id="PTHR23528:SF1">
    <property type="entry name" value="MAJOR FACILITATOR SUPERFAMILY (MFS) PROFILE DOMAIN-CONTAINING PROTEIN"/>
    <property type="match status" value="1"/>
</dbReference>
<feature type="transmembrane region" description="Helical" evidence="5">
    <location>
        <begin position="184"/>
        <end position="207"/>
    </location>
</feature>
<protein>
    <submittedName>
        <fullName evidence="7">MFS transporter</fullName>
    </submittedName>
</protein>
<evidence type="ECO:0000313" key="8">
    <source>
        <dbReference type="Proteomes" id="UP000275401"/>
    </source>
</evidence>
<comment type="subcellular location">
    <subcellularLocation>
        <location evidence="1">Cell membrane</location>
        <topology evidence="1">Multi-pass membrane protein</topology>
    </subcellularLocation>
</comment>
<reference evidence="7 8" key="1">
    <citation type="submission" date="2018-11" db="EMBL/GenBank/DDBJ databases">
        <title>The Potential of Streptomyces as Biocontrol Agents against the Tomato grey mould, Botrytis cinerea (Gray mold) Frontiers in Microbiology.</title>
        <authorList>
            <person name="Li D."/>
        </authorList>
    </citation>
    <scope>NUCLEOTIDE SEQUENCE [LARGE SCALE GENOMIC DNA]</scope>
    <source>
        <strain evidence="7 8">NEAU-LD23</strain>
    </source>
</reference>
<feature type="domain" description="Major facilitator superfamily (MFS) profile" evidence="6">
    <location>
        <begin position="30"/>
        <end position="425"/>
    </location>
</feature>
<dbReference type="Gene3D" id="1.20.1250.20">
    <property type="entry name" value="MFS general substrate transporter like domains"/>
    <property type="match status" value="2"/>
</dbReference>
<sequence>MTVVGSEPGADVSSVTGAPTRPVGRWLVTTMALAQLGLFLALAAPVFVGLAVKVQAVAPGHEVGALGLASTVGAVAAFVANPVFGRISDRTTGRFGRRRPWLVAGVLGLAICLLIIATAQSLAVVVVAWFVGQVSANAALAAHVATVADQVPMFQRGKVAGLLGVMQNLAILGAAYAGKFFSGHVLVLFLVPGLVGLGLMVLFAVVLPDRPLPHRPPREGGVRTVLKTFWVNPRRYPDFALVWVSRFLLVLASYLFTTFRLLYLQHEFALSVARATGVMATGVLVYTIALVIAAQTTGWLSDRLRRRKAFVFSATLVFGLGLVMLIGAGSLEMFYLAEVVCGLGYGIYMGVDLALVIDVLPDPDDAAKDLGVFNIANVGPQSIAPGLGAVLIGVGGSHNYTVLLTTAAAICLVGALAILPVKKVR</sequence>
<dbReference type="GO" id="GO:0005886">
    <property type="term" value="C:plasma membrane"/>
    <property type="evidence" value="ECO:0007669"/>
    <property type="project" value="UniProtKB-SubCell"/>
</dbReference>
<organism evidence="7 8">
    <name type="scientific">Streptomyces botrytidirepellens</name>
    <dbReference type="NCBI Taxonomy" id="2486417"/>
    <lineage>
        <taxon>Bacteria</taxon>
        <taxon>Bacillati</taxon>
        <taxon>Actinomycetota</taxon>
        <taxon>Actinomycetes</taxon>
        <taxon>Kitasatosporales</taxon>
        <taxon>Streptomycetaceae</taxon>
        <taxon>Streptomyces</taxon>
    </lineage>
</organism>
<evidence type="ECO:0000256" key="4">
    <source>
        <dbReference type="ARBA" id="ARBA00023136"/>
    </source>
</evidence>
<evidence type="ECO:0000256" key="2">
    <source>
        <dbReference type="ARBA" id="ARBA00022692"/>
    </source>
</evidence>